<dbReference type="Pfam" id="PF07714">
    <property type="entry name" value="PK_Tyr_Ser-Thr"/>
    <property type="match status" value="1"/>
</dbReference>
<feature type="domain" description="Bulb-type lectin" evidence="20">
    <location>
        <begin position="28"/>
        <end position="173"/>
    </location>
</feature>
<dbReference type="Pfam" id="PF01453">
    <property type="entry name" value="B_lectin"/>
    <property type="match status" value="3"/>
</dbReference>
<feature type="binding site" evidence="16">
    <location>
        <position position="1203"/>
    </location>
    <ligand>
        <name>ATP</name>
        <dbReference type="ChEBI" id="CHEBI:30616"/>
    </ligand>
</feature>
<comment type="subcellular location">
    <subcellularLocation>
        <location evidence="1">Membrane</location>
        <topology evidence="1">Single-pass type I membrane protein</topology>
    </subcellularLocation>
</comment>
<dbReference type="PROSITE" id="PS00107">
    <property type="entry name" value="PROTEIN_KINASE_ATP"/>
    <property type="match status" value="3"/>
</dbReference>
<organism evidence="22">
    <name type="scientific">Oryza barthii</name>
    <dbReference type="NCBI Taxonomy" id="65489"/>
    <lineage>
        <taxon>Eukaryota</taxon>
        <taxon>Viridiplantae</taxon>
        <taxon>Streptophyta</taxon>
        <taxon>Embryophyta</taxon>
        <taxon>Tracheophyta</taxon>
        <taxon>Spermatophyta</taxon>
        <taxon>Magnoliopsida</taxon>
        <taxon>Liliopsida</taxon>
        <taxon>Poales</taxon>
        <taxon>Poaceae</taxon>
        <taxon>BOP clade</taxon>
        <taxon>Oryzoideae</taxon>
        <taxon>Oryzeae</taxon>
        <taxon>Oryzinae</taxon>
        <taxon>Oryza</taxon>
    </lineage>
</organism>
<dbReference type="FunFam" id="3.30.200.20:FF:000250">
    <property type="entry name" value="Serine/threonine-protein kinase"/>
    <property type="match status" value="2"/>
</dbReference>
<dbReference type="PROSITE" id="PS00108">
    <property type="entry name" value="PROTEIN_KINASE_ST"/>
    <property type="match status" value="2"/>
</dbReference>
<dbReference type="Pfam" id="PF00069">
    <property type="entry name" value="Pkinase"/>
    <property type="match status" value="2"/>
</dbReference>
<feature type="domain" description="Bulb-type lectin" evidence="20">
    <location>
        <begin position="793"/>
        <end position="938"/>
    </location>
</feature>
<dbReference type="InterPro" id="IPR003609">
    <property type="entry name" value="Pan_app"/>
</dbReference>
<dbReference type="Proteomes" id="UP000026960">
    <property type="component" value="Chromosome 11"/>
</dbReference>
<reference evidence="22" key="1">
    <citation type="journal article" date="2009" name="Rice">
        <title>De Novo Next Generation Sequencing of Plant Genomes.</title>
        <authorList>
            <person name="Rounsley S."/>
            <person name="Marri P.R."/>
            <person name="Yu Y."/>
            <person name="He R."/>
            <person name="Sisneros N."/>
            <person name="Goicoechea J.L."/>
            <person name="Lee S.J."/>
            <person name="Angelova A."/>
            <person name="Kudrna D."/>
            <person name="Luo M."/>
            <person name="Affourtit J."/>
            <person name="Desany B."/>
            <person name="Knight J."/>
            <person name="Niazi F."/>
            <person name="Egholm M."/>
            <person name="Wing R.A."/>
        </authorList>
    </citation>
    <scope>NUCLEOTIDE SEQUENCE [LARGE SCALE GENOMIC DNA]</scope>
    <source>
        <strain evidence="22">cv. IRGC 105608</strain>
    </source>
</reference>
<feature type="domain" description="Protein kinase" evidence="19">
    <location>
        <begin position="1961"/>
        <end position="2054"/>
    </location>
</feature>
<dbReference type="SUPFAM" id="SSF56112">
    <property type="entry name" value="Protein kinase-like (PK-like)"/>
    <property type="match status" value="3"/>
</dbReference>
<evidence type="ECO:0000256" key="1">
    <source>
        <dbReference type="ARBA" id="ARBA00004479"/>
    </source>
</evidence>
<name>A0A0D3HJF4_9ORYZ</name>
<feature type="domain" description="Apple" evidence="21">
    <location>
        <begin position="1020"/>
        <end position="1103"/>
    </location>
</feature>
<dbReference type="InterPro" id="IPR000858">
    <property type="entry name" value="S_locus_glycoprot_dom"/>
</dbReference>
<keyword evidence="11 17" id="KW-0472">Membrane</keyword>
<evidence type="ECO:0000256" key="18">
    <source>
        <dbReference type="SAM" id="SignalP"/>
    </source>
</evidence>
<dbReference type="FunFam" id="2.90.10.10:FF:000011">
    <property type="entry name" value="Serine/threonine-protein kinase"/>
    <property type="match status" value="2"/>
</dbReference>
<dbReference type="GO" id="GO:0016020">
    <property type="term" value="C:membrane"/>
    <property type="evidence" value="ECO:0007669"/>
    <property type="project" value="UniProtKB-SubCell"/>
</dbReference>
<dbReference type="PANTHER" id="PTHR47974:SF19">
    <property type="entry name" value="RECEPTOR-LIKE SERINE_THREONINE-PROTEIN KINASE"/>
    <property type="match status" value="1"/>
</dbReference>
<dbReference type="PROSITE" id="PS50011">
    <property type="entry name" value="PROTEIN_KINASE_DOM"/>
    <property type="match status" value="3"/>
</dbReference>
<dbReference type="Gramene" id="OBART11G06260.2">
    <property type="protein sequence ID" value="OBART11G06260.2"/>
    <property type="gene ID" value="OBART11G06260"/>
</dbReference>
<dbReference type="Pfam" id="PF08276">
    <property type="entry name" value="PAN_2"/>
    <property type="match status" value="3"/>
</dbReference>
<dbReference type="PROSITE" id="PS50948">
    <property type="entry name" value="PAN"/>
    <property type="match status" value="3"/>
</dbReference>
<feature type="domain" description="Protein kinase" evidence="19">
    <location>
        <begin position="1175"/>
        <end position="1432"/>
    </location>
</feature>
<dbReference type="FunFam" id="3.30.200.20:FF:000178">
    <property type="entry name" value="serine/threonine-protein kinase PBS1-like"/>
    <property type="match status" value="1"/>
</dbReference>
<evidence type="ECO:0000256" key="2">
    <source>
        <dbReference type="ARBA" id="ARBA00012513"/>
    </source>
</evidence>
<evidence type="ECO:0000256" key="11">
    <source>
        <dbReference type="ARBA" id="ARBA00023136"/>
    </source>
</evidence>
<feature type="transmembrane region" description="Helical" evidence="17">
    <location>
        <begin position="1905"/>
        <end position="1928"/>
    </location>
</feature>
<dbReference type="PANTHER" id="PTHR47974">
    <property type="entry name" value="OS07G0415500 PROTEIN"/>
    <property type="match status" value="1"/>
</dbReference>
<sequence>MSPLHTHLGFFLLLLFSLHNPSCSAAVNDTLAAGQVLAVGEKLVSRNGKFALGFYKPALPEGIASKYGNITSPGWYLAIWFNKIPVCTTVWVANRERPITDLEIKLTQLKFSQNGSSLAIIINRATESTVWSRQIANRTAQAKTSMNTRAILLDSGNLVIESIPDVYLWQSFDEPTDLALPGAKFGWNKVTGLHRTGISKKNLIDPGLGPYSVQLNERGIILWRRDPYMEYWTWSSVQLTNMLIPLLNSLLEMNAQTKGFLTPNYTNNNEEEYFMYHSSDESSSSFVSIDMSGQLKLSIWSQANQSWQEVYAQPPDPCTPFATCGPFSVCNGNSDLFCDCMESFSQKSPQDWELKDRTAGCFRNTPLDCPSNRSSTDMFHTITRVALPANPEKIEDATTQSKCAESCLSNCSCNAYAYKDSTCFVWHSELLNVKLHDSIESLSEDTLYLRLAAKDMPATTKNKQKPVVVAVTAASIAGFGLLMLMLFFLIWRNKFKCCGVTLHHNQGSSGIIAFRYTDLSHATKNFSEKLGSGGFGSVFKGVLRDSTTIAVKRLDGSHQGEKQFRAEVSSLGLIQHINLVKLIGFCCEGDKRLLVYEHMVNGSLDAHLFHSNGAVLDWSTRHQIAIGVARGLCYLHESCRECIIHCDIKPENILLEASFAPKIADFGMAAFVGRDFSRVLTTFRGTKGYLAPEWLSGVAITPKVDVYSFGMVLLEIISGRRNLSEAYTSNHYHFDYFPVQAISKLHEGSVQNLLDPELHDDFNLEEAERVCKVACWCIQEDEIDRPTMGEVVRFLEGLQELLAIGKKLISRNGKFALGFFKPTLPEDAGSKYKNIASPGWYLAIWFNKIPVCTTVWVANRKRPITDHELKLTQLKFSQDGSSLAIIINRATESTVWFVQIANRTAQAKTSMNTSAILLDSGNLVIESVPDVYLWQSFDDATDLVLPGAKFGWNKVTGLHRTGISKKNLIDPGLGSYSVQLNERGNILWHRDPYMEYLTWSSCWELVDQTAGCFRNTTLDCSSNRSSTYMFLAICRGVLPTNHKIVEDATTQSKCEEACLSNCSCIAYAYEDSTCYAWRGELLNLRLQNSIESLSEDTLYLRLAAKDMPASTKNKRKPVPAAVTIASIIGFGLLMLLLLFLISQNKLKCRGVPLHHTQGSSGIVAFRYTNLSHATKNFSEKLGSGGFGSVFKGVLSDSTTIAVKRLDGMHQGEKQFRAEVRSLGLIQHINLVKLIGFCYEGDKRLLVYEYMINGSLDAHLFHSNGAVLDWSTRHQIAIGLARGLSYLHESCHECIIHCDIKPKNILVEASFAPKIADFGMAAFVGRDFSRGILPPEWLSGVAVTSKVDVYSFGMVLLEIISGRRNLSEAYTSNHYHYDYFPVQAISKFHEGSVQNLLDPELHGDFNLEDAERLLVGASKKMKLIGQQWLNPYFNIFMPPLYRYLGLLVISLHTPSCYAANDTLAAGQVLAVGEKLILRNGKFALGFFKPTLPEGTASKYGNVTSPGWYLAIWFNNIPVCTTVWVANREMPITEPELKLVQMKISEDGSSLVIINHAAKSIVWSTQITNGTAHAKTSVNTSAILLDSGNLVIESLSDVYLWQSFDYPTDLVLPGAKIGWNKVTGLCRTCTSKKNLIDPGLGSYSVQLNSRGIILWHRDPYIEYWTWSSIQMTYTLIPLLNSLLTMNSEARGFLTPTYVNNDEEEYLMYHSSDESSSSFVSIDMSGQVKLNIWSQANQSWAEVHAEPWAQVYAQPPDPCTPFATCGPFGICNGNSEQFCDCMERFSQKSPQDWKLKDRSAGCIRNTPLDCPSNKSSTDMFQTIARVTLPTNPEKLEDVTAQSKCAEVCLSNCSCNAYAYKDSVCSVWHSELLNVKLRDNIESLSEDTLYLRLAAKDMPASTKNKRKPIIAVTIASIVGFGLLMLVMFFLIWRIKFNCCGVPLHHNQGNSGIIAFKYTDLSHATKNFSEKLGSGGFGSVFKGVLSDSTTIAVKRLDGLHQGEKQFRAEVSSLGLIHHINLVKLIGFCYEGDKRLLVYERMINGSLDAHLFHSNGTILD</sequence>
<dbReference type="InterPro" id="IPR008271">
    <property type="entry name" value="Ser/Thr_kinase_AS"/>
</dbReference>
<dbReference type="SMART" id="SM00220">
    <property type="entry name" value="S_TKc"/>
    <property type="match status" value="2"/>
</dbReference>
<feature type="domain" description="Bulb-type lectin" evidence="20">
    <location>
        <begin position="1459"/>
        <end position="1603"/>
    </location>
</feature>
<keyword evidence="10 17" id="KW-1133">Transmembrane helix</keyword>
<dbReference type="GO" id="GO:0005524">
    <property type="term" value="F:ATP binding"/>
    <property type="evidence" value="ECO:0007669"/>
    <property type="project" value="UniProtKB-UniRule"/>
</dbReference>
<dbReference type="eggNOG" id="ENOG502QUMK">
    <property type="taxonomic scope" value="Eukaryota"/>
</dbReference>
<evidence type="ECO:0000256" key="13">
    <source>
        <dbReference type="ARBA" id="ARBA00023170"/>
    </source>
</evidence>
<dbReference type="GO" id="GO:0051707">
    <property type="term" value="P:response to other organism"/>
    <property type="evidence" value="ECO:0007669"/>
    <property type="project" value="UniProtKB-ARBA"/>
</dbReference>
<dbReference type="InterPro" id="IPR011009">
    <property type="entry name" value="Kinase-like_dom_sf"/>
</dbReference>
<dbReference type="SMART" id="SM00473">
    <property type="entry name" value="PAN_AP"/>
    <property type="match status" value="3"/>
</dbReference>
<feature type="domain" description="Apple" evidence="21">
    <location>
        <begin position="1807"/>
        <end position="1890"/>
    </location>
</feature>
<dbReference type="GO" id="GO:0004674">
    <property type="term" value="F:protein serine/threonine kinase activity"/>
    <property type="evidence" value="ECO:0007669"/>
    <property type="project" value="UniProtKB-KW"/>
</dbReference>
<dbReference type="EC" id="2.7.11.1" evidence="2"/>
<evidence type="ECO:0000259" key="20">
    <source>
        <dbReference type="PROSITE" id="PS50927"/>
    </source>
</evidence>
<keyword evidence="12" id="KW-1015">Disulfide bond</keyword>
<dbReference type="GO" id="GO:0048544">
    <property type="term" value="P:recognition of pollen"/>
    <property type="evidence" value="ECO:0007669"/>
    <property type="project" value="InterPro"/>
</dbReference>
<reference evidence="22" key="2">
    <citation type="submission" date="2015-03" db="UniProtKB">
        <authorList>
            <consortium name="EnsemblPlants"/>
        </authorList>
    </citation>
    <scope>IDENTIFICATION</scope>
</reference>
<dbReference type="Gene3D" id="1.10.510.10">
    <property type="entry name" value="Transferase(Phosphotransferase) domain 1"/>
    <property type="match status" value="2"/>
</dbReference>
<evidence type="ECO:0000259" key="21">
    <source>
        <dbReference type="PROSITE" id="PS50948"/>
    </source>
</evidence>
<evidence type="ECO:0000256" key="17">
    <source>
        <dbReference type="SAM" id="Phobius"/>
    </source>
</evidence>
<keyword evidence="3" id="KW-0723">Serine/threonine-protein kinase</keyword>
<keyword evidence="6 18" id="KW-0732">Signal</keyword>
<keyword evidence="8" id="KW-0418">Kinase</keyword>
<evidence type="ECO:0000256" key="9">
    <source>
        <dbReference type="ARBA" id="ARBA00022840"/>
    </source>
</evidence>
<dbReference type="InterPro" id="IPR000719">
    <property type="entry name" value="Prot_kinase_dom"/>
</dbReference>
<dbReference type="FunFam" id="1.10.510.10:FF:000227">
    <property type="entry name" value="Serine/threonine-protein kinase"/>
    <property type="match status" value="1"/>
</dbReference>
<keyword evidence="7 16" id="KW-0547">Nucleotide-binding</keyword>
<dbReference type="CDD" id="cd01098">
    <property type="entry name" value="PAN_AP_plant"/>
    <property type="match status" value="3"/>
</dbReference>
<feature type="domain" description="Apple" evidence="21">
    <location>
        <begin position="369"/>
        <end position="452"/>
    </location>
</feature>
<evidence type="ECO:0000256" key="10">
    <source>
        <dbReference type="ARBA" id="ARBA00022989"/>
    </source>
</evidence>
<dbReference type="InterPro" id="IPR017441">
    <property type="entry name" value="Protein_kinase_ATP_BS"/>
</dbReference>
<dbReference type="STRING" id="65489.A0A0D3HJF4"/>
<accession>A0A0D3HJF4</accession>
<dbReference type="InterPro" id="IPR001245">
    <property type="entry name" value="Ser-Thr/Tyr_kinase_cat_dom"/>
</dbReference>
<dbReference type="EnsemblPlants" id="OBART11G06260.2">
    <property type="protein sequence ID" value="OBART11G06260.2"/>
    <property type="gene ID" value="OBART11G06260"/>
</dbReference>
<dbReference type="Pfam" id="PF00954">
    <property type="entry name" value="S_locus_glycop"/>
    <property type="match status" value="2"/>
</dbReference>
<feature type="chain" id="PRO_5002263672" description="non-specific serine/threonine protein kinase" evidence="18">
    <location>
        <begin position="26"/>
        <end position="2054"/>
    </location>
</feature>
<evidence type="ECO:0000256" key="16">
    <source>
        <dbReference type="PROSITE-ProRule" id="PRU10141"/>
    </source>
</evidence>
<comment type="catalytic activity">
    <reaction evidence="15">
        <text>L-seryl-[protein] + ATP = O-phospho-L-seryl-[protein] + ADP + H(+)</text>
        <dbReference type="Rhea" id="RHEA:17989"/>
        <dbReference type="Rhea" id="RHEA-COMP:9863"/>
        <dbReference type="Rhea" id="RHEA-COMP:11604"/>
        <dbReference type="ChEBI" id="CHEBI:15378"/>
        <dbReference type="ChEBI" id="CHEBI:29999"/>
        <dbReference type="ChEBI" id="CHEBI:30616"/>
        <dbReference type="ChEBI" id="CHEBI:83421"/>
        <dbReference type="ChEBI" id="CHEBI:456216"/>
        <dbReference type="EC" id="2.7.11.1"/>
    </reaction>
</comment>
<feature type="domain" description="Protein kinase" evidence="19">
    <location>
        <begin position="524"/>
        <end position="802"/>
    </location>
</feature>
<evidence type="ECO:0000256" key="5">
    <source>
        <dbReference type="ARBA" id="ARBA00022692"/>
    </source>
</evidence>
<feature type="transmembrane region" description="Helical" evidence="17">
    <location>
        <begin position="1120"/>
        <end position="1141"/>
    </location>
</feature>
<proteinExistence type="predicted"/>
<dbReference type="PROSITE" id="PS50927">
    <property type="entry name" value="BULB_LECTIN"/>
    <property type="match status" value="3"/>
</dbReference>
<dbReference type="HOGENOM" id="CLU_000288_178_5_1"/>
<evidence type="ECO:0000256" key="4">
    <source>
        <dbReference type="ARBA" id="ARBA00022679"/>
    </source>
</evidence>
<evidence type="ECO:0000256" key="12">
    <source>
        <dbReference type="ARBA" id="ARBA00023157"/>
    </source>
</evidence>
<evidence type="ECO:0000259" key="19">
    <source>
        <dbReference type="PROSITE" id="PS50011"/>
    </source>
</evidence>
<keyword evidence="4" id="KW-0808">Transferase</keyword>
<dbReference type="CDD" id="cd00028">
    <property type="entry name" value="B_lectin"/>
    <property type="match status" value="3"/>
</dbReference>
<evidence type="ECO:0000256" key="3">
    <source>
        <dbReference type="ARBA" id="ARBA00022527"/>
    </source>
</evidence>
<keyword evidence="9 16" id="KW-0067">ATP-binding</keyword>
<keyword evidence="13" id="KW-0675">Receptor</keyword>
<protein>
    <recommendedName>
        <fullName evidence="2">non-specific serine/threonine protein kinase</fullName>
        <ecNumber evidence="2">2.7.11.1</ecNumber>
    </recommendedName>
</protein>
<dbReference type="SMART" id="SM00108">
    <property type="entry name" value="B_lectin"/>
    <property type="match status" value="3"/>
</dbReference>
<feature type="binding site" evidence="16">
    <location>
        <position position="552"/>
    </location>
    <ligand>
        <name>ATP</name>
        <dbReference type="ChEBI" id="CHEBI:30616"/>
    </ligand>
</feature>
<evidence type="ECO:0000256" key="7">
    <source>
        <dbReference type="ARBA" id="ARBA00022741"/>
    </source>
</evidence>
<dbReference type="PaxDb" id="65489-OBART11G06260.2"/>
<evidence type="ECO:0000256" key="8">
    <source>
        <dbReference type="ARBA" id="ARBA00022777"/>
    </source>
</evidence>
<dbReference type="FunFam" id="1.10.510.10:FF:001424">
    <property type="entry name" value="Protein kinase superfamily protein"/>
    <property type="match status" value="1"/>
</dbReference>
<evidence type="ECO:0000256" key="15">
    <source>
        <dbReference type="ARBA" id="ARBA00048679"/>
    </source>
</evidence>
<evidence type="ECO:0000256" key="14">
    <source>
        <dbReference type="ARBA" id="ARBA00047899"/>
    </source>
</evidence>
<feature type="transmembrane region" description="Helical" evidence="17">
    <location>
        <begin position="467"/>
        <end position="491"/>
    </location>
</feature>
<dbReference type="InterPro" id="IPR001480">
    <property type="entry name" value="Bulb-type_lectin_dom"/>
</dbReference>
<dbReference type="InterPro" id="IPR036426">
    <property type="entry name" value="Bulb-type_lectin_dom_sf"/>
</dbReference>
<comment type="catalytic activity">
    <reaction evidence="14">
        <text>L-threonyl-[protein] + ATP = O-phospho-L-threonyl-[protein] + ADP + H(+)</text>
        <dbReference type="Rhea" id="RHEA:46608"/>
        <dbReference type="Rhea" id="RHEA-COMP:11060"/>
        <dbReference type="Rhea" id="RHEA-COMP:11605"/>
        <dbReference type="ChEBI" id="CHEBI:15378"/>
        <dbReference type="ChEBI" id="CHEBI:30013"/>
        <dbReference type="ChEBI" id="CHEBI:30616"/>
        <dbReference type="ChEBI" id="CHEBI:61977"/>
        <dbReference type="ChEBI" id="CHEBI:456216"/>
        <dbReference type="EC" id="2.7.11.1"/>
    </reaction>
</comment>
<keyword evidence="5 17" id="KW-0812">Transmembrane</keyword>
<dbReference type="Gene3D" id="2.90.10.10">
    <property type="entry name" value="Bulb-type lectin domain"/>
    <property type="match status" value="3"/>
</dbReference>
<dbReference type="CDD" id="cd14066">
    <property type="entry name" value="STKc_IRAK"/>
    <property type="match status" value="1"/>
</dbReference>
<evidence type="ECO:0000313" key="22">
    <source>
        <dbReference type="EnsemblPlants" id="OBART11G06260.2"/>
    </source>
</evidence>
<dbReference type="Gene3D" id="3.30.200.20">
    <property type="entry name" value="Phosphorylase Kinase, domain 1"/>
    <property type="match status" value="3"/>
</dbReference>
<feature type="signal peptide" evidence="18">
    <location>
        <begin position="1"/>
        <end position="25"/>
    </location>
</feature>
<keyword evidence="23" id="KW-1185">Reference proteome</keyword>
<evidence type="ECO:0000313" key="23">
    <source>
        <dbReference type="Proteomes" id="UP000026960"/>
    </source>
</evidence>
<dbReference type="SUPFAM" id="SSF51110">
    <property type="entry name" value="alpha-D-mannose-specific plant lectins"/>
    <property type="match status" value="3"/>
</dbReference>
<feature type="binding site" evidence="16">
    <location>
        <position position="1989"/>
    </location>
    <ligand>
        <name>ATP</name>
        <dbReference type="ChEBI" id="CHEBI:30616"/>
    </ligand>
</feature>
<evidence type="ECO:0000256" key="6">
    <source>
        <dbReference type="ARBA" id="ARBA00022729"/>
    </source>
</evidence>